<name>A0A0W8E953_9ZZZZ</name>
<comment type="caution">
    <text evidence="7">The sequence shown here is derived from an EMBL/GenBank/DDBJ whole genome shotgun (WGS) entry which is preliminary data.</text>
</comment>
<keyword evidence="4 7" id="KW-0378">Hydrolase</keyword>
<evidence type="ECO:0000256" key="2">
    <source>
        <dbReference type="ARBA" id="ARBA00009997"/>
    </source>
</evidence>
<dbReference type="EC" id="3.1.3.71" evidence="3"/>
<proteinExistence type="inferred from homology"/>
<sequence length="249" mass="27457">MNTALSIRDYTPARDDNTVCIVIDVIRASSTIVTLLDNGCRRVYALADKEQARQLAAQRQMLTSGEWQGLKLADFDMGNSPAEIKRFSVRNRDVALCTSNGTRVIDRAKNCVELFIASLLNARVCARAALITAQTAGCGITVVCAGQYGSFVLDDAYCAGYLLQEMEIWAERLGVELKTSDSCRAAKALIIAYPDARVAFSESDSGKTLLAIGGQEDFEFCLQSNISEVVPYIQLDQELIWFTDWQNQK</sequence>
<dbReference type="AlphaFoldDB" id="A0A0W8E953"/>
<reference evidence="7" key="1">
    <citation type="journal article" date="2015" name="Proc. Natl. Acad. Sci. U.S.A.">
        <title>Networks of energetic and metabolic interactions define dynamics in microbial communities.</title>
        <authorList>
            <person name="Embree M."/>
            <person name="Liu J.K."/>
            <person name="Al-Bassam M.M."/>
            <person name="Zengler K."/>
        </authorList>
    </citation>
    <scope>NUCLEOTIDE SEQUENCE</scope>
</reference>
<dbReference type="InterPro" id="IPR005238">
    <property type="entry name" value="ComB-like"/>
</dbReference>
<dbReference type="Pfam" id="PF04029">
    <property type="entry name" value="2-ph_phosp"/>
    <property type="match status" value="1"/>
</dbReference>
<dbReference type="EMBL" id="LNQE01001829">
    <property type="protein sequence ID" value="KUG05144.1"/>
    <property type="molecule type" value="Genomic_DNA"/>
</dbReference>
<keyword evidence="5" id="KW-0460">Magnesium</keyword>
<comment type="similarity">
    <text evidence="2">Belongs to the ComB family.</text>
</comment>
<dbReference type="Gene3D" id="3.90.1560.10">
    <property type="entry name" value="ComB-like"/>
    <property type="match status" value="1"/>
</dbReference>
<accession>A0A0W8E953</accession>
<dbReference type="SUPFAM" id="SSF142823">
    <property type="entry name" value="ComB-like"/>
    <property type="match status" value="1"/>
</dbReference>
<evidence type="ECO:0000313" key="7">
    <source>
        <dbReference type="EMBL" id="KUG05144.1"/>
    </source>
</evidence>
<dbReference type="GO" id="GO:0050545">
    <property type="term" value="F:sulfopyruvate decarboxylase activity"/>
    <property type="evidence" value="ECO:0007669"/>
    <property type="project" value="TreeGrafter"/>
</dbReference>
<evidence type="ECO:0000256" key="5">
    <source>
        <dbReference type="ARBA" id="ARBA00022842"/>
    </source>
</evidence>
<gene>
    <name evidence="7" type="ORF">ASZ90_017465</name>
</gene>
<evidence type="ECO:0000256" key="3">
    <source>
        <dbReference type="ARBA" id="ARBA00012953"/>
    </source>
</evidence>
<dbReference type="PANTHER" id="PTHR37311:SF1">
    <property type="entry name" value="2-PHOSPHOSULFOLACTATE PHOSPHATASE-RELATED"/>
    <property type="match status" value="1"/>
</dbReference>
<evidence type="ECO:0000256" key="1">
    <source>
        <dbReference type="ARBA" id="ARBA00001946"/>
    </source>
</evidence>
<dbReference type="InterPro" id="IPR036702">
    <property type="entry name" value="ComB-like_sf"/>
</dbReference>
<evidence type="ECO:0000256" key="4">
    <source>
        <dbReference type="ARBA" id="ARBA00022801"/>
    </source>
</evidence>
<dbReference type="PANTHER" id="PTHR37311">
    <property type="entry name" value="2-PHOSPHOSULFOLACTATE PHOSPHATASE-RELATED"/>
    <property type="match status" value="1"/>
</dbReference>
<protein>
    <recommendedName>
        <fullName evidence="3">2-phosphosulfolactate phosphatase</fullName>
        <ecNumber evidence="3">3.1.3.71</ecNumber>
    </recommendedName>
</protein>
<dbReference type="GO" id="GO:0000287">
    <property type="term" value="F:magnesium ion binding"/>
    <property type="evidence" value="ECO:0007669"/>
    <property type="project" value="InterPro"/>
</dbReference>
<comment type="catalytic activity">
    <reaction evidence="6">
        <text>(2R)-O-phospho-3-sulfolactate + H2O = (2R)-3-sulfolactate + phosphate</text>
        <dbReference type="Rhea" id="RHEA:23416"/>
        <dbReference type="ChEBI" id="CHEBI:15377"/>
        <dbReference type="ChEBI" id="CHEBI:15597"/>
        <dbReference type="ChEBI" id="CHEBI:43474"/>
        <dbReference type="ChEBI" id="CHEBI:58738"/>
        <dbReference type="EC" id="3.1.3.71"/>
    </reaction>
</comment>
<organism evidence="7">
    <name type="scientific">hydrocarbon metagenome</name>
    <dbReference type="NCBI Taxonomy" id="938273"/>
    <lineage>
        <taxon>unclassified sequences</taxon>
        <taxon>metagenomes</taxon>
        <taxon>ecological metagenomes</taxon>
    </lineage>
</organism>
<comment type="cofactor">
    <cofactor evidence="1">
        <name>Mg(2+)</name>
        <dbReference type="ChEBI" id="CHEBI:18420"/>
    </cofactor>
</comment>
<dbReference type="GO" id="GO:0050532">
    <property type="term" value="F:2-phosphosulfolactate phosphatase activity"/>
    <property type="evidence" value="ECO:0007669"/>
    <property type="project" value="UniProtKB-EC"/>
</dbReference>
<evidence type="ECO:0000256" key="6">
    <source>
        <dbReference type="ARBA" id="ARBA00033711"/>
    </source>
</evidence>